<proteinExistence type="inferred from homology"/>
<dbReference type="Proteomes" id="UP000031036">
    <property type="component" value="Unassembled WGS sequence"/>
</dbReference>
<reference evidence="8 9" key="1">
    <citation type="submission" date="2014-11" db="EMBL/GenBank/DDBJ databases">
        <title>Genetic blueprint of the zoonotic pathogen Toxocara canis.</title>
        <authorList>
            <person name="Zhu X.-Q."/>
            <person name="Korhonen P.K."/>
            <person name="Cai H."/>
            <person name="Young N.D."/>
            <person name="Nejsum P."/>
            <person name="von Samson-Himmelstjerna G."/>
            <person name="Boag P.R."/>
            <person name="Tan P."/>
            <person name="Li Q."/>
            <person name="Min J."/>
            <person name="Yang Y."/>
            <person name="Wang X."/>
            <person name="Fang X."/>
            <person name="Hall R.S."/>
            <person name="Hofmann A."/>
            <person name="Sternberg P.W."/>
            <person name="Jex A.R."/>
            <person name="Gasser R.B."/>
        </authorList>
    </citation>
    <scope>NUCLEOTIDE SEQUENCE [LARGE SCALE GENOMIC DNA]</scope>
    <source>
        <strain evidence="8">PN_DK_2014</strain>
    </source>
</reference>
<comment type="subcellular location">
    <subcellularLocation>
        <location evidence="1">Secreted</location>
    </subcellularLocation>
</comment>
<dbReference type="GO" id="GO:0007218">
    <property type="term" value="P:neuropeptide signaling pathway"/>
    <property type="evidence" value="ECO:0007669"/>
    <property type="project" value="UniProtKB-KW"/>
</dbReference>
<dbReference type="PANTHER" id="PTHR20986">
    <property type="entry name" value="FMRFAMIDE-RELATED PEPTIDES"/>
    <property type="match status" value="1"/>
</dbReference>
<keyword evidence="6 8" id="KW-0527">Neuropeptide</keyword>
<protein>
    <submittedName>
        <fullName evidence="8">FMRFamide-like neuropeptide</fullName>
    </submittedName>
</protein>
<keyword evidence="9" id="KW-1185">Reference proteome</keyword>
<evidence type="ECO:0000313" key="8">
    <source>
        <dbReference type="EMBL" id="KHN85080.1"/>
    </source>
</evidence>
<evidence type="ECO:0000313" key="9">
    <source>
        <dbReference type="Proteomes" id="UP000031036"/>
    </source>
</evidence>
<dbReference type="OrthoDB" id="5773473at2759"/>
<feature type="region of interest" description="Disordered" evidence="7">
    <location>
        <begin position="1"/>
        <end position="21"/>
    </location>
</feature>
<evidence type="ECO:0000256" key="6">
    <source>
        <dbReference type="ARBA" id="ARBA00023320"/>
    </source>
</evidence>
<accession>A0A0B2VVU3</accession>
<evidence type="ECO:0000256" key="5">
    <source>
        <dbReference type="ARBA" id="ARBA00022815"/>
    </source>
</evidence>
<comment type="caution">
    <text evidence="8">The sequence shown here is derived from an EMBL/GenBank/DDBJ whole genome shotgun (WGS) entry which is preliminary data.</text>
</comment>
<keyword evidence="3" id="KW-0964">Secreted</keyword>
<keyword evidence="5" id="KW-0027">Amidation</keyword>
<sequence length="194" mass="21469">MVTTRQVERHSSSSRATSTSSLLQCATPPNSMVDWATIVVHLFAFLCISVYAEVELPDKRAQFDDPFISYYPISTFFDREEAAADVPVTLSKPGRYYVDQVGLDAENAMSAAEKRGLGDDTSMPGVLRFGKRAMPGVLRFGKRDNEKKAVPGVLRFGKRGDVPGVLRFGKRSDMPGVLRFGKKSMPGVLRFGRR</sequence>
<dbReference type="GO" id="GO:0005576">
    <property type="term" value="C:extracellular region"/>
    <property type="evidence" value="ECO:0007669"/>
    <property type="project" value="UniProtKB-SubCell"/>
</dbReference>
<dbReference type="AlphaFoldDB" id="A0A0B2VVU3"/>
<evidence type="ECO:0000256" key="1">
    <source>
        <dbReference type="ARBA" id="ARBA00004613"/>
    </source>
</evidence>
<organism evidence="8 9">
    <name type="scientific">Toxocara canis</name>
    <name type="common">Canine roundworm</name>
    <dbReference type="NCBI Taxonomy" id="6265"/>
    <lineage>
        <taxon>Eukaryota</taxon>
        <taxon>Metazoa</taxon>
        <taxon>Ecdysozoa</taxon>
        <taxon>Nematoda</taxon>
        <taxon>Chromadorea</taxon>
        <taxon>Rhabditida</taxon>
        <taxon>Spirurina</taxon>
        <taxon>Ascaridomorpha</taxon>
        <taxon>Ascaridoidea</taxon>
        <taxon>Toxocaridae</taxon>
        <taxon>Toxocara</taxon>
    </lineage>
</organism>
<evidence type="ECO:0000256" key="3">
    <source>
        <dbReference type="ARBA" id="ARBA00022525"/>
    </source>
</evidence>
<dbReference type="STRING" id="6265.A0A0B2VVU3"/>
<gene>
    <name evidence="8" type="primary">AFP-1</name>
    <name evidence="8" type="ORF">Tcan_03428</name>
</gene>
<feature type="compositionally biased region" description="Basic and acidic residues" evidence="7">
    <location>
        <begin position="1"/>
        <end position="11"/>
    </location>
</feature>
<evidence type="ECO:0000256" key="4">
    <source>
        <dbReference type="ARBA" id="ARBA00022685"/>
    </source>
</evidence>
<evidence type="ECO:0000256" key="2">
    <source>
        <dbReference type="ARBA" id="ARBA00006356"/>
    </source>
</evidence>
<dbReference type="InterPro" id="IPR051041">
    <property type="entry name" value="FMRFamide-related_np"/>
</dbReference>
<dbReference type="PANTHER" id="PTHR20986:SF17">
    <property type="entry name" value="FMRFAMIDE-LIKE NEUROPEPTIDE 18"/>
    <property type="match status" value="1"/>
</dbReference>
<evidence type="ECO:0000256" key="7">
    <source>
        <dbReference type="SAM" id="MobiDB-lite"/>
    </source>
</evidence>
<comment type="similarity">
    <text evidence="2">Belongs to the FARP (FMRFamide related peptide) family.</text>
</comment>
<name>A0A0B2VVU3_TOXCA</name>
<dbReference type="EMBL" id="JPKZ01000871">
    <property type="protein sequence ID" value="KHN85080.1"/>
    <property type="molecule type" value="Genomic_DNA"/>
</dbReference>
<keyword evidence="4" id="KW-0165">Cleavage on pair of basic residues</keyword>